<dbReference type="Gene3D" id="1.20.1260.100">
    <property type="entry name" value="TspO/MBR protein"/>
    <property type="match status" value="1"/>
</dbReference>
<comment type="caution">
    <text evidence="7">The sequence shown here is derived from an EMBL/GenBank/DDBJ whole genome shotgun (WGS) entry which is preliminary data.</text>
</comment>
<sequence length="160" mass="17027">MAALASFLLLVVGGGLVIGYVTAPGDWYATLAKPAFTPPDWVFAPAWTLLYILIAVAGWRIWRRRPGPADADADAGRQHLSLPAGLWAVQLALNFLWSPAFFAAHQVGLALAIVAALLACILAFIATAWRADRVAALLFLPYAAWTAYATALNAAILALN</sequence>
<dbReference type="PANTHER" id="PTHR10057">
    <property type="entry name" value="PERIPHERAL-TYPE BENZODIAZEPINE RECEPTOR"/>
    <property type="match status" value="1"/>
</dbReference>
<gene>
    <name evidence="7" type="ORF">ACFOGJ_00560</name>
</gene>
<evidence type="ECO:0000256" key="3">
    <source>
        <dbReference type="ARBA" id="ARBA00022692"/>
    </source>
</evidence>
<dbReference type="PIRSF" id="PIRSF005859">
    <property type="entry name" value="PBR"/>
    <property type="match status" value="1"/>
</dbReference>
<evidence type="ECO:0000313" key="7">
    <source>
        <dbReference type="EMBL" id="MFC3225700.1"/>
    </source>
</evidence>
<dbReference type="CDD" id="cd15904">
    <property type="entry name" value="TSPO_MBR"/>
    <property type="match status" value="1"/>
</dbReference>
<accession>A0ABV7KTU7</accession>
<dbReference type="Pfam" id="PF03073">
    <property type="entry name" value="TspO_MBR"/>
    <property type="match status" value="1"/>
</dbReference>
<dbReference type="PANTHER" id="PTHR10057:SF0">
    <property type="entry name" value="TRANSLOCATOR PROTEIN"/>
    <property type="match status" value="1"/>
</dbReference>
<dbReference type="EMBL" id="JBHRTR010000004">
    <property type="protein sequence ID" value="MFC3225700.1"/>
    <property type="molecule type" value="Genomic_DNA"/>
</dbReference>
<dbReference type="RefSeq" id="WP_379897433.1">
    <property type="nucleotide sequence ID" value="NZ_JBHRTR010000004.1"/>
</dbReference>
<evidence type="ECO:0000256" key="2">
    <source>
        <dbReference type="ARBA" id="ARBA00007524"/>
    </source>
</evidence>
<keyword evidence="8" id="KW-1185">Reference proteome</keyword>
<evidence type="ECO:0000256" key="1">
    <source>
        <dbReference type="ARBA" id="ARBA00004141"/>
    </source>
</evidence>
<keyword evidence="5 6" id="KW-0472">Membrane</keyword>
<feature type="transmembrane region" description="Helical" evidence="6">
    <location>
        <begin position="43"/>
        <end position="62"/>
    </location>
</feature>
<reference evidence="8" key="1">
    <citation type="journal article" date="2019" name="Int. J. Syst. Evol. Microbiol.">
        <title>The Global Catalogue of Microorganisms (GCM) 10K type strain sequencing project: providing services to taxonomists for standard genome sequencing and annotation.</title>
        <authorList>
            <consortium name="The Broad Institute Genomics Platform"/>
            <consortium name="The Broad Institute Genome Sequencing Center for Infectious Disease"/>
            <person name="Wu L."/>
            <person name="Ma J."/>
        </authorList>
    </citation>
    <scope>NUCLEOTIDE SEQUENCE [LARGE SCALE GENOMIC DNA]</scope>
    <source>
        <strain evidence="8">KCTC 42964</strain>
    </source>
</reference>
<evidence type="ECO:0000256" key="5">
    <source>
        <dbReference type="ARBA" id="ARBA00023136"/>
    </source>
</evidence>
<protein>
    <submittedName>
        <fullName evidence="7">TspO/MBR family protein</fullName>
    </submittedName>
</protein>
<dbReference type="InterPro" id="IPR038330">
    <property type="entry name" value="TspO/MBR-related_sf"/>
</dbReference>
<keyword evidence="4 6" id="KW-1133">Transmembrane helix</keyword>
<keyword evidence="3 6" id="KW-0812">Transmembrane</keyword>
<dbReference type="InterPro" id="IPR004307">
    <property type="entry name" value="TspO_MBR"/>
</dbReference>
<evidence type="ECO:0000256" key="6">
    <source>
        <dbReference type="SAM" id="Phobius"/>
    </source>
</evidence>
<proteinExistence type="inferred from homology"/>
<comment type="subcellular location">
    <subcellularLocation>
        <location evidence="1">Membrane</location>
        <topology evidence="1">Multi-pass membrane protein</topology>
    </subcellularLocation>
</comment>
<organism evidence="7 8">
    <name type="scientific">Marinibaculum pumilum</name>
    <dbReference type="NCBI Taxonomy" id="1766165"/>
    <lineage>
        <taxon>Bacteria</taxon>
        <taxon>Pseudomonadati</taxon>
        <taxon>Pseudomonadota</taxon>
        <taxon>Alphaproteobacteria</taxon>
        <taxon>Rhodospirillales</taxon>
        <taxon>Rhodospirillaceae</taxon>
        <taxon>Marinibaculum</taxon>
    </lineage>
</organism>
<feature type="transmembrane region" description="Helical" evidence="6">
    <location>
        <begin position="82"/>
        <end position="102"/>
    </location>
</feature>
<evidence type="ECO:0000313" key="8">
    <source>
        <dbReference type="Proteomes" id="UP001595528"/>
    </source>
</evidence>
<name>A0ABV7KTU7_9PROT</name>
<comment type="similarity">
    <text evidence="2">Belongs to the TspO/BZRP family.</text>
</comment>
<dbReference type="Proteomes" id="UP001595528">
    <property type="component" value="Unassembled WGS sequence"/>
</dbReference>
<feature type="transmembrane region" description="Helical" evidence="6">
    <location>
        <begin position="108"/>
        <end position="129"/>
    </location>
</feature>
<feature type="transmembrane region" description="Helical" evidence="6">
    <location>
        <begin position="136"/>
        <end position="159"/>
    </location>
</feature>
<evidence type="ECO:0000256" key="4">
    <source>
        <dbReference type="ARBA" id="ARBA00022989"/>
    </source>
</evidence>